<dbReference type="PANTHER" id="PTHR10000">
    <property type="entry name" value="PHOSPHOSERINE PHOSPHATASE"/>
    <property type="match status" value="1"/>
</dbReference>
<organism evidence="1 3">
    <name type="scientific">Holdemanella biformis</name>
    <dbReference type="NCBI Taxonomy" id="1735"/>
    <lineage>
        <taxon>Bacteria</taxon>
        <taxon>Bacillati</taxon>
        <taxon>Bacillota</taxon>
        <taxon>Erysipelotrichia</taxon>
        <taxon>Erysipelotrichales</taxon>
        <taxon>Erysipelotrichaceae</taxon>
        <taxon>Holdemanella</taxon>
    </lineage>
</organism>
<reference evidence="3 4" key="1">
    <citation type="submission" date="2018-08" db="EMBL/GenBank/DDBJ databases">
        <title>A genome reference for cultivated species of the human gut microbiota.</title>
        <authorList>
            <person name="Zou Y."/>
            <person name="Xue W."/>
            <person name="Luo G."/>
        </authorList>
    </citation>
    <scope>NUCLEOTIDE SEQUENCE [LARGE SCALE GENOMIC DNA]</scope>
    <source>
        <strain evidence="2 4">AF10-31</strain>
        <strain evidence="1 3">AF15-20</strain>
    </source>
</reference>
<dbReference type="Gene3D" id="3.40.50.1000">
    <property type="entry name" value="HAD superfamily/HAD-like"/>
    <property type="match status" value="1"/>
</dbReference>
<comment type="caution">
    <text evidence="1">The sequence shown here is derived from an EMBL/GenBank/DDBJ whole genome shotgun (WGS) entry which is preliminary data.</text>
</comment>
<dbReference type="InterPro" id="IPR036412">
    <property type="entry name" value="HAD-like_sf"/>
</dbReference>
<gene>
    <name evidence="2" type="ORF">DWV56_01475</name>
    <name evidence="1" type="ORF">DWW32_00870</name>
</gene>
<protein>
    <submittedName>
        <fullName evidence="1">Cof-type HAD-IIB family hydrolase</fullName>
    </submittedName>
</protein>
<dbReference type="InterPro" id="IPR000150">
    <property type="entry name" value="Cof"/>
</dbReference>
<proteinExistence type="predicted"/>
<dbReference type="GO" id="GO:0000287">
    <property type="term" value="F:magnesium ion binding"/>
    <property type="evidence" value="ECO:0007669"/>
    <property type="project" value="TreeGrafter"/>
</dbReference>
<name>A0A395WBD1_9FIRM</name>
<evidence type="ECO:0000313" key="4">
    <source>
        <dbReference type="Proteomes" id="UP000284651"/>
    </source>
</evidence>
<dbReference type="Proteomes" id="UP000265489">
    <property type="component" value="Unassembled WGS sequence"/>
</dbReference>
<dbReference type="GO" id="GO:0016791">
    <property type="term" value="F:phosphatase activity"/>
    <property type="evidence" value="ECO:0007669"/>
    <property type="project" value="UniProtKB-ARBA"/>
</dbReference>
<dbReference type="NCBIfam" id="TIGR01484">
    <property type="entry name" value="HAD-SF-IIB"/>
    <property type="match status" value="1"/>
</dbReference>
<dbReference type="Pfam" id="PF08282">
    <property type="entry name" value="Hydrolase_3"/>
    <property type="match status" value="1"/>
</dbReference>
<dbReference type="NCBIfam" id="TIGR00099">
    <property type="entry name" value="Cof-subfamily"/>
    <property type="match status" value="1"/>
</dbReference>
<keyword evidence="1" id="KW-0378">Hydrolase</keyword>
<evidence type="ECO:0000313" key="1">
    <source>
        <dbReference type="EMBL" id="RGU94099.1"/>
    </source>
</evidence>
<dbReference type="InterPro" id="IPR006379">
    <property type="entry name" value="HAD-SF_hydro_IIB"/>
</dbReference>
<accession>A0A395WBD1</accession>
<evidence type="ECO:0000313" key="3">
    <source>
        <dbReference type="Proteomes" id="UP000265489"/>
    </source>
</evidence>
<dbReference type="EMBL" id="QRYQ01000001">
    <property type="protein sequence ID" value="RGU94099.1"/>
    <property type="molecule type" value="Genomic_DNA"/>
</dbReference>
<dbReference type="Gene3D" id="3.30.1240.10">
    <property type="match status" value="1"/>
</dbReference>
<dbReference type="GO" id="GO:0005829">
    <property type="term" value="C:cytosol"/>
    <property type="evidence" value="ECO:0007669"/>
    <property type="project" value="TreeGrafter"/>
</dbReference>
<dbReference type="EMBL" id="QSAT01000003">
    <property type="protein sequence ID" value="RGW76514.1"/>
    <property type="molecule type" value="Genomic_DNA"/>
</dbReference>
<dbReference type="SUPFAM" id="SSF56784">
    <property type="entry name" value="HAD-like"/>
    <property type="match status" value="1"/>
</dbReference>
<dbReference type="InterPro" id="IPR023214">
    <property type="entry name" value="HAD_sf"/>
</dbReference>
<dbReference type="AlphaFoldDB" id="A0A395WBD1"/>
<dbReference type="PANTHER" id="PTHR10000:SF8">
    <property type="entry name" value="HAD SUPERFAMILY HYDROLASE-LIKE, TYPE 3"/>
    <property type="match status" value="1"/>
</dbReference>
<evidence type="ECO:0000313" key="2">
    <source>
        <dbReference type="EMBL" id="RGW76514.1"/>
    </source>
</evidence>
<dbReference type="Proteomes" id="UP000284651">
    <property type="component" value="Unassembled WGS sequence"/>
</dbReference>
<sequence>MGGLKVTTKLVICDIDATLVNEKKELTPRTKKDLIQLHEKGIYFGIASGRPADELKRNKEYWDLPFDFDFVVGMNGAELWDGVHQKFYSYFMMKKEWLKETMEIMKVVKCNPMIYWNGKIRCVHIDDMMIHSATTSHKELEVVKLEDFYAHENAKIMFRMKEEDMPKAEAWVKEHPNPYYHGFKTQSTLLEFCDKRINKGYGLQKICELNDLDIKDVMAFGDTSNDNDMLKVAGCGVCMINGTDDTKACANAITKQDNDHDGLAIYLEESGILC</sequence>